<dbReference type="GO" id="GO:0008483">
    <property type="term" value="F:transaminase activity"/>
    <property type="evidence" value="ECO:0007669"/>
    <property type="project" value="TreeGrafter"/>
</dbReference>
<dbReference type="PRINTS" id="PR00753">
    <property type="entry name" value="ACCSYNTHASE"/>
</dbReference>
<feature type="domain" description="Aminotransferase class I/classII large" evidence="3">
    <location>
        <begin position="42"/>
        <end position="416"/>
    </location>
</feature>
<dbReference type="SUPFAM" id="SSF53383">
    <property type="entry name" value="PLP-dependent transferases"/>
    <property type="match status" value="1"/>
</dbReference>
<sequence length="422" mass="46937">MASSMTISARGVAFAEKRPLFFDVLENLWHPESNPDGIVNLGLAENALLHPELVDFINSQRLDGPHALTYGDGFSGSKSLHKALCRFLNRQFRPRVLLEPSAMVVTAGASNAVECCAWSLFESGDYVLIGRPYWTIFQHLFGTRAGVNVLEVSFGSINPFGTEASELYDQACIRARDEGKRVKGILLCSPNNPLGQCYPREVLESVMKVCRKHNLHLISDEIYGLSTWDNPQMEHGVGFTSALSLEVEKLMDPSMVHVVWGMSKDFGATGLRIGCLISQGNPALLASAEGISSPKVIQFPIQFSRQGTTALLMNDEYVDNLVALNRHRLAESYRYVTEFLRGHQIPFRKSNAALFVWINLAAAVPSPCRSDDEILAKLRAKKVYITSGQTYASEEAGWFRLVIAHPREVLEEGLRRMILSFE</sequence>
<proteinExistence type="inferred from homology"/>
<dbReference type="Gene3D" id="3.40.640.10">
    <property type="entry name" value="Type I PLP-dependent aspartate aminotransferase-like (Major domain)"/>
    <property type="match status" value="1"/>
</dbReference>
<dbReference type="InterPro" id="IPR050478">
    <property type="entry name" value="Ethylene_sulfur-biosynth"/>
</dbReference>
<dbReference type="InterPro" id="IPR004838">
    <property type="entry name" value="NHTrfase_class1_PyrdxlP-BS"/>
</dbReference>
<organism evidence="4 5">
    <name type="scientific">Aspergillus arachidicola</name>
    <dbReference type="NCBI Taxonomy" id="656916"/>
    <lineage>
        <taxon>Eukaryota</taxon>
        <taxon>Fungi</taxon>
        <taxon>Dikarya</taxon>
        <taxon>Ascomycota</taxon>
        <taxon>Pezizomycotina</taxon>
        <taxon>Eurotiomycetes</taxon>
        <taxon>Eurotiomycetidae</taxon>
        <taxon>Eurotiales</taxon>
        <taxon>Aspergillaceae</taxon>
        <taxon>Aspergillus</taxon>
        <taxon>Aspergillus subgen. Circumdati</taxon>
    </lineage>
</organism>
<evidence type="ECO:0000259" key="3">
    <source>
        <dbReference type="Pfam" id="PF00155"/>
    </source>
</evidence>
<comment type="similarity">
    <text evidence="1">Belongs to the class-I pyridoxal-phosphate-dependent aminotransferase family.</text>
</comment>
<gene>
    <name evidence="4" type="ORF">AARAC_003671</name>
</gene>
<dbReference type="PANTHER" id="PTHR43795">
    <property type="entry name" value="BIFUNCTIONAL ASPARTATE AMINOTRANSFERASE AND GLUTAMATE/ASPARTATE-PREPHENATE AMINOTRANSFERASE-RELATED"/>
    <property type="match status" value="1"/>
</dbReference>
<dbReference type="InterPro" id="IPR004839">
    <property type="entry name" value="Aminotransferase_I/II_large"/>
</dbReference>
<reference evidence="4 5" key="1">
    <citation type="submission" date="2017-05" db="EMBL/GenBank/DDBJ databases">
        <title>Genome sequence for an aflatoxigenic pathogen of Argentinian peanut, Aspergillus arachidicola.</title>
        <authorList>
            <person name="Moore G."/>
            <person name="Beltz S.B."/>
            <person name="Mack B.M."/>
        </authorList>
    </citation>
    <scope>NUCLEOTIDE SEQUENCE [LARGE SCALE GENOMIC DNA]</scope>
    <source>
        <strain evidence="4 5">CBS 117610</strain>
    </source>
</reference>
<dbReference type="AlphaFoldDB" id="A0A2G7GBI5"/>
<dbReference type="STRING" id="656916.A0A2G7GBI5"/>
<protein>
    <recommendedName>
        <fullName evidence="3">Aminotransferase class I/classII large domain-containing protein</fullName>
    </recommendedName>
</protein>
<dbReference type="GO" id="GO:0006520">
    <property type="term" value="P:amino acid metabolic process"/>
    <property type="evidence" value="ECO:0007669"/>
    <property type="project" value="TreeGrafter"/>
</dbReference>
<comment type="caution">
    <text evidence="4">The sequence shown here is derived from an EMBL/GenBank/DDBJ whole genome shotgun (WGS) entry which is preliminary data.</text>
</comment>
<dbReference type="CDD" id="cd00609">
    <property type="entry name" value="AAT_like"/>
    <property type="match status" value="1"/>
</dbReference>
<dbReference type="PANTHER" id="PTHR43795:SF63">
    <property type="entry name" value="PUTATIVE (AFU_ORTHOLOGUE AFUA_4G00630)-RELATED"/>
    <property type="match status" value="1"/>
</dbReference>
<dbReference type="EMBL" id="NEXV01000018">
    <property type="protein sequence ID" value="PIG90218.1"/>
    <property type="molecule type" value="Genomic_DNA"/>
</dbReference>
<keyword evidence="5" id="KW-1185">Reference proteome</keyword>
<keyword evidence="2" id="KW-0663">Pyridoxal phosphate</keyword>
<accession>A0A2G7GBI5</accession>
<dbReference type="InterPro" id="IPR015421">
    <property type="entry name" value="PyrdxlP-dep_Trfase_major"/>
</dbReference>
<evidence type="ECO:0000256" key="1">
    <source>
        <dbReference type="ARBA" id="ARBA00007441"/>
    </source>
</evidence>
<evidence type="ECO:0000313" key="5">
    <source>
        <dbReference type="Proteomes" id="UP000231358"/>
    </source>
</evidence>
<dbReference type="Pfam" id="PF00155">
    <property type="entry name" value="Aminotran_1_2"/>
    <property type="match status" value="1"/>
</dbReference>
<dbReference type="Gene3D" id="3.90.1150.10">
    <property type="entry name" value="Aspartate Aminotransferase, domain 1"/>
    <property type="match status" value="1"/>
</dbReference>
<evidence type="ECO:0000256" key="2">
    <source>
        <dbReference type="ARBA" id="ARBA00022898"/>
    </source>
</evidence>
<dbReference type="InterPro" id="IPR015424">
    <property type="entry name" value="PyrdxlP-dep_Trfase"/>
</dbReference>
<dbReference type="Proteomes" id="UP000231358">
    <property type="component" value="Unassembled WGS sequence"/>
</dbReference>
<dbReference type="GO" id="GO:0030170">
    <property type="term" value="F:pyridoxal phosphate binding"/>
    <property type="evidence" value="ECO:0007669"/>
    <property type="project" value="InterPro"/>
</dbReference>
<name>A0A2G7GBI5_9EURO</name>
<evidence type="ECO:0000313" key="4">
    <source>
        <dbReference type="EMBL" id="PIG90218.1"/>
    </source>
</evidence>
<dbReference type="PROSITE" id="PS00105">
    <property type="entry name" value="AA_TRANSFER_CLASS_1"/>
    <property type="match status" value="1"/>
</dbReference>
<dbReference type="InterPro" id="IPR015422">
    <property type="entry name" value="PyrdxlP-dep_Trfase_small"/>
</dbReference>